<comment type="function">
    <text evidence="9">Essential subunit of the Sec protein translocation channel SecYEG. Clamps together the 2 halves of SecY. May contact the channel plug during translocation.</text>
</comment>
<dbReference type="CDD" id="cd00146">
    <property type="entry name" value="PKD"/>
    <property type="match status" value="1"/>
</dbReference>
<dbReference type="GO" id="GO:0006605">
    <property type="term" value="P:protein targeting"/>
    <property type="evidence" value="ECO:0007669"/>
    <property type="project" value="UniProtKB-UniRule"/>
</dbReference>
<evidence type="ECO:0000256" key="9">
    <source>
        <dbReference type="HAMAP-Rule" id="MF_00422"/>
    </source>
</evidence>
<dbReference type="SMART" id="SM00089">
    <property type="entry name" value="PKD"/>
    <property type="match status" value="1"/>
</dbReference>
<keyword evidence="7 9" id="KW-0811">Translocation</keyword>
<feature type="domain" description="PKD" evidence="10">
    <location>
        <begin position="64"/>
        <end position="155"/>
    </location>
</feature>
<feature type="transmembrane region" description="Helical" evidence="9">
    <location>
        <begin position="33"/>
        <end position="52"/>
    </location>
</feature>
<gene>
    <name evidence="9" type="primary">secE</name>
    <name evidence="11" type="ORF">UT63_C0112G0001</name>
</gene>
<comment type="similarity">
    <text evidence="9">Belongs to the SecE/SEC61-gamma family.</text>
</comment>
<evidence type="ECO:0000256" key="6">
    <source>
        <dbReference type="ARBA" id="ARBA00022989"/>
    </source>
</evidence>
<dbReference type="InterPro" id="IPR000601">
    <property type="entry name" value="PKD_dom"/>
</dbReference>
<evidence type="ECO:0000256" key="5">
    <source>
        <dbReference type="ARBA" id="ARBA00022927"/>
    </source>
</evidence>
<dbReference type="PATRIC" id="fig|1618450.3.peg.1635"/>
<dbReference type="HAMAP" id="MF_00422">
    <property type="entry name" value="SecE"/>
    <property type="match status" value="1"/>
</dbReference>
<dbReference type="InterPro" id="IPR001901">
    <property type="entry name" value="Translocase_SecE/Sec61-g"/>
</dbReference>
<evidence type="ECO:0000256" key="1">
    <source>
        <dbReference type="ARBA" id="ARBA00004370"/>
    </source>
</evidence>
<comment type="subunit">
    <text evidence="9">Component of the Sec protein translocase complex. Heterotrimer consisting of SecY, SecE and SecG subunits. The heterotrimers can form oligomers, although 1 heterotrimer is thought to be able to translocate proteins. Interacts with the ribosome. Interacts with SecDF, and other proteins may be involved. Interacts with SecA.</text>
</comment>
<comment type="subcellular location">
    <subcellularLocation>
        <location evidence="9">Cell membrane</location>
        <topology evidence="9">Single-pass membrane protein</topology>
    </subcellularLocation>
    <subcellularLocation>
        <location evidence="1">Membrane</location>
    </subcellularLocation>
</comment>
<dbReference type="InterPro" id="IPR022409">
    <property type="entry name" value="PKD/Chitinase_dom"/>
</dbReference>
<reference evidence="11 12" key="1">
    <citation type="journal article" date="2015" name="Nature">
        <title>rRNA introns, odd ribosomes, and small enigmatic genomes across a large radiation of phyla.</title>
        <authorList>
            <person name="Brown C.T."/>
            <person name="Hug L.A."/>
            <person name="Thomas B.C."/>
            <person name="Sharon I."/>
            <person name="Castelle C.J."/>
            <person name="Singh A."/>
            <person name="Wilkins M.J."/>
            <person name="Williams K.H."/>
            <person name="Banfield J.F."/>
        </authorList>
    </citation>
    <scope>NUCLEOTIDE SEQUENCE [LARGE SCALE GENOMIC DNA]</scope>
</reference>
<keyword evidence="6 9" id="KW-1133">Transmembrane helix</keyword>
<dbReference type="GO" id="GO:0065002">
    <property type="term" value="P:intracellular protein transmembrane transport"/>
    <property type="evidence" value="ECO:0007669"/>
    <property type="project" value="UniProtKB-UniRule"/>
</dbReference>
<dbReference type="NCBIfam" id="TIGR00964">
    <property type="entry name" value="secE_bact"/>
    <property type="match status" value="1"/>
</dbReference>
<dbReference type="AlphaFoldDB" id="A0A0G0PXQ9"/>
<dbReference type="GO" id="GO:0008320">
    <property type="term" value="F:protein transmembrane transporter activity"/>
    <property type="evidence" value="ECO:0007669"/>
    <property type="project" value="UniProtKB-UniRule"/>
</dbReference>
<accession>A0A0G0PXQ9</accession>
<dbReference type="EMBL" id="LBXN01000112">
    <property type="protein sequence ID" value="KKR29921.1"/>
    <property type="molecule type" value="Genomic_DNA"/>
</dbReference>
<evidence type="ECO:0000256" key="7">
    <source>
        <dbReference type="ARBA" id="ARBA00023010"/>
    </source>
</evidence>
<dbReference type="InterPro" id="IPR038379">
    <property type="entry name" value="SecE_sf"/>
</dbReference>
<protein>
    <recommendedName>
        <fullName evidence="9">Protein translocase subunit SecE</fullName>
    </recommendedName>
</protein>
<sequence>MWKKIKEFFQEVKIELKKVSWPSRFETMDSTKVVIIIVLAIAFYLGIVDIVLSNGVKRILNSPPKAVIEITPVSGDINTVFTFSAMNSYDKEDNISALMVRWDFENDGIWDSPAKGFARTKTVTHKYSKPGAYTVKFQARDSFGSTDTASGKVSVKGGGAAGIVGGPAR</sequence>
<dbReference type="Gene3D" id="2.60.40.10">
    <property type="entry name" value="Immunoglobulins"/>
    <property type="match status" value="1"/>
</dbReference>
<organism evidence="11 12">
    <name type="scientific">Candidatus Gottesmanbacteria bacterium GW2011_GWC2_39_8</name>
    <dbReference type="NCBI Taxonomy" id="1618450"/>
    <lineage>
        <taxon>Bacteria</taxon>
        <taxon>Candidatus Gottesmaniibacteriota</taxon>
    </lineage>
</organism>
<keyword evidence="4 9" id="KW-0812">Transmembrane</keyword>
<dbReference type="PROSITE" id="PS50093">
    <property type="entry name" value="PKD"/>
    <property type="match status" value="1"/>
</dbReference>
<dbReference type="PANTHER" id="PTHR33910:SF1">
    <property type="entry name" value="PROTEIN TRANSLOCASE SUBUNIT SECE"/>
    <property type="match status" value="1"/>
</dbReference>
<proteinExistence type="inferred from homology"/>
<evidence type="ECO:0000256" key="3">
    <source>
        <dbReference type="ARBA" id="ARBA00022475"/>
    </source>
</evidence>
<evidence type="ECO:0000256" key="4">
    <source>
        <dbReference type="ARBA" id="ARBA00022692"/>
    </source>
</evidence>
<dbReference type="InterPro" id="IPR005807">
    <property type="entry name" value="SecE_bac"/>
</dbReference>
<keyword evidence="3 9" id="KW-1003">Cell membrane</keyword>
<keyword evidence="2 9" id="KW-0813">Transport</keyword>
<keyword evidence="5 9" id="KW-0653">Protein transport</keyword>
<dbReference type="Proteomes" id="UP000034539">
    <property type="component" value="Unassembled WGS sequence"/>
</dbReference>
<dbReference type="PANTHER" id="PTHR33910">
    <property type="entry name" value="PROTEIN TRANSLOCASE SUBUNIT SECE"/>
    <property type="match status" value="1"/>
</dbReference>
<evidence type="ECO:0000259" key="10">
    <source>
        <dbReference type="PROSITE" id="PS50093"/>
    </source>
</evidence>
<keyword evidence="8 9" id="KW-0472">Membrane</keyword>
<dbReference type="InterPro" id="IPR013783">
    <property type="entry name" value="Ig-like_fold"/>
</dbReference>
<evidence type="ECO:0000256" key="8">
    <source>
        <dbReference type="ARBA" id="ARBA00023136"/>
    </source>
</evidence>
<dbReference type="GO" id="GO:0005886">
    <property type="term" value="C:plasma membrane"/>
    <property type="evidence" value="ECO:0007669"/>
    <property type="project" value="UniProtKB-SubCell"/>
</dbReference>
<name>A0A0G0PXQ9_9BACT</name>
<evidence type="ECO:0000256" key="2">
    <source>
        <dbReference type="ARBA" id="ARBA00022448"/>
    </source>
</evidence>
<dbReference type="Gene3D" id="1.20.5.1030">
    <property type="entry name" value="Preprotein translocase secy subunit"/>
    <property type="match status" value="1"/>
</dbReference>
<dbReference type="InterPro" id="IPR035986">
    <property type="entry name" value="PKD_dom_sf"/>
</dbReference>
<dbReference type="PROSITE" id="PS01067">
    <property type="entry name" value="SECE_SEC61G"/>
    <property type="match status" value="1"/>
</dbReference>
<dbReference type="Pfam" id="PF00584">
    <property type="entry name" value="SecE"/>
    <property type="match status" value="1"/>
</dbReference>
<dbReference type="GO" id="GO:0043952">
    <property type="term" value="P:protein transport by the Sec complex"/>
    <property type="evidence" value="ECO:0007669"/>
    <property type="project" value="UniProtKB-UniRule"/>
</dbReference>
<evidence type="ECO:0000313" key="12">
    <source>
        <dbReference type="Proteomes" id="UP000034539"/>
    </source>
</evidence>
<dbReference type="GO" id="GO:0009306">
    <property type="term" value="P:protein secretion"/>
    <property type="evidence" value="ECO:0007669"/>
    <property type="project" value="UniProtKB-UniRule"/>
</dbReference>
<dbReference type="SUPFAM" id="SSF49299">
    <property type="entry name" value="PKD domain"/>
    <property type="match status" value="1"/>
</dbReference>
<dbReference type="Pfam" id="PF18911">
    <property type="entry name" value="PKD_4"/>
    <property type="match status" value="1"/>
</dbReference>
<evidence type="ECO:0000313" key="11">
    <source>
        <dbReference type="EMBL" id="KKR29921.1"/>
    </source>
</evidence>
<comment type="caution">
    <text evidence="11">The sequence shown here is derived from an EMBL/GenBank/DDBJ whole genome shotgun (WGS) entry which is preliminary data.</text>
</comment>